<comment type="similarity">
    <text evidence="5">Belongs to the ROH1 family.</text>
</comment>
<sequence length="440" mass="51093">MDSPHTTPTLEVELEAFQKQVTDRFYELSLAGPDRLLSLAWIRKLLDSFLCCQEEFRMILFNHKSLIHRPPLDRLVQDFFERTVKALDVCNAIRDGIEQIREWKKLLEIVLCALDDQRLYGEGQFRRAKKALIDLSISMLDEKDSTASTLAHRNRSFGRQQASSRDQHHRTLGHFRSLSWSVSRSWSAARQLQAIGNNLVVPRGNEVVATNGIAVAVYSMNTILLFVCWALVAAIPCQDRGLQVHFPIPRQFPWAQSVMSLHERILEESRKRDRRNACGLLRELYQMDKCTRVMSELTDWVQFPLTEEKEGEARQKVRELANVCEVLKEGLDPLERQVREVFHRIVHEGMENDNETWFENKWKMHLVVVADFLFLNLICFLLMVYIYSVVYWKRYLACSSPDLLSRIQLGNVASIDELVEHSSNMSAFAHISTYSYCLRG</sequence>
<keyword evidence="8" id="KW-1185">Reference proteome</keyword>
<evidence type="ECO:0000313" key="7">
    <source>
        <dbReference type="EMBL" id="KAB5557313.1"/>
    </source>
</evidence>
<evidence type="ECO:0000256" key="5">
    <source>
        <dbReference type="ARBA" id="ARBA00035114"/>
    </source>
</evidence>
<proteinExistence type="inferred from homology"/>
<dbReference type="Pfam" id="PF05633">
    <property type="entry name" value="ROH1-like"/>
    <property type="match status" value="1"/>
</dbReference>
<name>A0A5N5MS70_9ROSI</name>
<feature type="transmembrane region" description="Helical" evidence="6">
    <location>
        <begin position="213"/>
        <end position="235"/>
    </location>
</feature>
<keyword evidence="3 6" id="KW-1133">Transmembrane helix</keyword>
<dbReference type="PANTHER" id="PTHR31509">
    <property type="entry name" value="BPS1-LIKE PROTEIN"/>
    <property type="match status" value="1"/>
</dbReference>
<dbReference type="AlphaFoldDB" id="A0A5N5MS70"/>
<evidence type="ECO:0000256" key="6">
    <source>
        <dbReference type="SAM" id="Phobius"/>
    </source>
</evidence>
<evidence type="ECO:0000256" key="3">
    <source>
        <dbReference type="ARBA" id="ARBA00022989"/>
    </source>
</evidence>
<comment type="subcellular location">
    <subcellularLocation>
        <location evidence="1">Membrane</location>
        <topology evidence="1">Single-pass membrane protein</topology>
    </subcellularLocation>
</comment>
<protein>
    <recommendedName>
        <fullName evidence="9">R3H domain-containing protein</fullName>
    </recommendedName>
</protein>
<gene>
    <name evidence="7" type="ORF">DKX38_008222</name>
</gene>
<feature type="transmembrane region" description="Helical" evidence="6">
    <location>
        <begin position="366"/>
        <end position="387"/>
    </location>
</feature>
<dbReference type="GO" id="GO:0016020">
    <property type="term" value="C:membrane"/>
    <property type="evidence" value="ECO:0007669"/>
    <property type="project" value="UniProtKB-SubCell"/>
</dbReference>
<evidence type="ECO:0000313" key="8">
    <source>
        <dbReference type="Proteomes" id="UP000326939"/>
    </source>
</evidence>
<keyword evidence="2 6" id="KW-0812">Transmembrane</keyword>
<dbReference type="Proteomes" id="UP000326939">
    <property type="component" value="Chromosome 5"/>
</dbReference>
<accession>A0A5N5MS70</accession>
<evidence type="ECO:0008006" key="9">
    <source>
        <dbReference type="Google" id="ProtNLM"/>
    </source>
</evidence>
<evidence type="ECO:0000256" key="1">
    <source>
        <dbReference type="ARBA" id="ARBA00004167"/>
    </source>
</evidence>
<keyword evidence="4 6" id="KW-0472">Membrane</keyword>
<dbReference type="EMBL" id="VDCV01000005">
    <property type="protein sequence ID" value="KAB5557313.1"/>
    <property type="molecule type" value="Genomic_DNA"/>
</dbReference>
<dbReference type="InterPro" id="IPR008511">
    <property type="entry name" value="ROH1-like"/>
</dbReference>
<organism evidence="7 8">
    <name type="scientific">Salix brachista</name>
    <dbReference type="NCBI Taxonomy" id="2182728"/>
    <lineage>
        <taxon>Eukaryota</taxon>
        <taxon>Viridiplantae</taxon>
        <taxon>Streptophyta</taxon>
        <taxon>Embryophyta</taxon>
        <taxon>Tracheophyta</taxon>
        <taxon>Spermatophyta</taxon>
        <taxon>Magnoliopsida</taxon>
        <taxon>eudicotyledons</taxon>
        <taxon>Gunneridae</taxon>
        <taxon>Pentapetalae</taxon>
        <taxon>rosids</taxon>
        <taxon>fabids</taxon>
        <taxon>Malpighiales</taxon>
        <taxon>Salicaceae</taxon>
        <taxon>Saliceae</taxon>
        <taxon>Salix</taxon>
    </lineage>
</organism>
<reference evidence="8" key="1">
    <citation type="journal article" date="2019" name="Gigascience">
        <title>De novo genome assembly of the endangered Acer yangbiense, a plant species with extremely small populations endemic to Yunnan Province, China.</title>
        <authorList>
            <person name="Yang J."/>
            <person name="Wariss H.M."/>
            <person name="Tao L."/>
            <person name="Zhang R."/>
            <person name="Yun Q."/>
            <person name="Hollingsworth P."/>
            <person name="Dao Z."/>
            <person name="Luo G."/>
            <person name="Guo H."/>
            <person name="Ma Y."/>
            <person name="Sun W."/>
        </authorList>
    </citation>
    <scope>NUCLEOTIDE SEQUENCE [LARGE SCALE GENOMIC DNA]</scope>
    <source>
        <strain evidence="8">cv. br00</strain>
    </source>
</reference>
<evidence type="ECO:0000256" key="2">
    <source>
        <dbReference type="ARBA" id="ARBA00022692"/>
    </source>
</evidence>
<comment type="caution">
    <text evidence="7">The sequence shown here is derived from an EMBL/GenBank/DDBJ whole genome shotgun (WGS) entry which is preliminary data.</text>
</comment>
<evidence type="ECO:0000256" key="4">
    <source>
        <dbReference type="ARBA" id="ARBA00023136"/>
    </source>
</evidence>